<dbReference type="AlphaFoldDB" id="A9NPU1"/>
<feature type="transmembrane region" description="Helical" evidence="1">
    <location>
        <begin position="96"/>
        <end position="114"/>
    </location>
</feature>
<evidence type="ECO:0000313" key="2">
    <source>
        <dbReference type="EMBL" id="ABK22652.1"/>
    </source>
</evidence>
<organism evidence="2">
    <name type="scientific">Picea sitchensis</name>
    <name type="common">Sitka spruce</name>
    <name type="synonym">Pinus sitchensis</name>
    <dbReference type="NCBI Taxonomy" id="3332"/>
    <lineage>
        <taxon>Eukaryota</taxon>
        <taxon>Viridiplantae</taxon>
        <taxon>Streptophyta</taxon>
        <taxon>Embryophyta</taxon>
        <taxon>Tracheophyta</taxon>
        <taxon>Spermatophyta</taxon>
        <taxon>Pinopsida</taxon>
        <taxon>Pinidae</taxon>
        <taxon>Conifers I</taxon>
        <taxon>Pinales</taxon>
        <taxon>Pinaceae</taxon>
        <taxon>Picea</taxon>
    </lineage>
</organism>
<name>A9NPU1_PICSI</name>
<reference evidence="2" key="1">
    <citation type="journal article" date="2008" name="BMC Genomics">
        <title>A conifer genomics resource of 200,000 spruce (Picea spp.) ESTs and 6,464 high-quality, sequence-finished full-length cDNAs for Sitka spruce (Picea sitchensis).</title>
        <authorList>
            <person name="Ralph S.G."/>
            <person name="Chun H.J."/>
            <person name="Kolosova N."/>
            <person name="Cooper D."/>
            <person name="Oddy C."/>
            <person name="Ritland C.E."/>
            <person name="Kirkpatrick R."/>
            <person name="Moore R."/>
            <person name="Barber S."/>
            <person name="Holt R.A."/>
            <person name="Jones S.J."/>
            <person name="Marra M.A."/>
            <person name="Douglas C.J."/>
            <person name="Ritland K."/>
            <person name="Bohlmann J."/>
        </authorList>
    </citation>
    <scope>NUCLEOTIDE SEQUENCE</scope>
    <source>
        <tissue evidence="2">Bark</tissue>
    </source>
</reference>
<evidence type="ECO:0000256" key="1">
    <source>
        <dbReference type="SAM" id="Phobius"/>
    </source>
</evidence>
<keyword evidence="1" id="KW-0472">Membrane</keyword>
<protein>
    <submittedName>
        <fullName evidence="2">Uncharacterized protein</fullName>
    </submittedName>
</protein>
<keyword evidence="1" id="KW-1133">Transmembrane helix</keyword>
<proteinExistence type="evidence at transcript level"/>
<dbReference type="EMBL" id="EF083302">
    <property type="protein sequence ID" value="ABK22652.1"/>
    <property type="molecule type" value="mRNA"/>
</dbReference>
<keyword evidence="1" id="KW-0812">Transmembrane</keyword>
<accession>A9NPU1</accession>
<sequence length="123" mass="13846">MLQLADKRCGLTTKVTLIDKLLASYQTTRLEPTPTPDSCDTPEISGRKHFVTRDIDTFSEPQTSLVKTIVGSFSKKLLLESSELLNALKSSKFSDSYLILCYLNLVIVQMGIFLQKLQGRKKF</sequence>